<dbReference type="Proteomes" id="UP000053780">
    <property type="component" value="Unassembled WGS sequence"/>
</dbReference>
<dbReference type="EMBL" id="KE647241">
    <property type="protein sequence ID" value="EQB60752.1"/>
    <property type="molecule type" value="Genomic_DNA"/>
</dbReference>
<name>T0KZL9_9MICR</name>
<dbReference type="AlphaFoldDB" id="T0KZL9"/>
<dbReference type="HOGENOM" id="CLU_1116023_0_0_1"/>
<accession>T0KZL9</accession>
<sequence>MNTDDFKNTITKKYGTSKTLSYTDIQDIIDLSIQNNIIDKDDISVEDVLNMDICTVQEIVEYIKKCRTAFLDKSICDDDCKYYTPVSYIKDGSGDVDMYRDRKNYGDVDMYRNDNVNDRKIYGNDRKIYDDENGEDVDIYGNMNDNNNYDNDNDNNNYNNINDNNINNNIDYYINKNHNNINTINLLDRNINSTLINNSKLNSPFKSPMVHKQTLENPFVSEKDSNNNRDIKYESPYNKIIHLNCNILI</sequence>
<evidence type="ECO:0000313" key="2">
    <source>
        <dbReference type="Proteomes" id="UP000053780"/>
    </source>
</evidence>
<gene>
    <name evidence="1" type="ORF">NAPIS_ORF01677</name>
</gene>
<reference evidence="1 2" key="1">
    <citation type="journal article" date="2013" name="BMC Genomics">
        <title>Genome sequencing and comparative genomics of honey bee microsporidia, Nosema apis reveal novel insights into host-parasite interactions.</title>
        <authorList>
            <person name="Chen Yp."/>
            <person name="Pettis J.S."/>
            <person name="Zhao Y."/>
            <person name="Liu X."/>
            <person name="Tallon L.J."/>
            <person name="Sadzewicz L.D."/>
            <person name="Li R."/>
            <person name="Zheng H."/>
            <person name="Huang S."/>
            <person name="Zhang X."/>
            <person name="Hamilton M.C."/>
            <person name="Pernal S.F."/>
            <person name="Melathopoulos A.P."/>
            <person name="Yan X."/>
            <person name="Evans J.D."/>
        </authorList>
    </citation>
    <scope>NUCLEOTIDE SEQUENCE [LARGE SCALE GENOMIC DNA]</scope>
    <source>
        <strain evidence="1 2">BRL 01</strain>
    </source>
</reference>
<dbReference type="VEuPathDB" id="MicrosporidiaDB:NAPIS_ORF01677"/>
<organism evidence="1 2">
    <name type="scientific">Vairimorpha apis BRL 01</name>
    <dbReference type="NCBI Taxonomy" id="1037528"/>
    <lineage>
        <taxon>Eukaryota</taxon>
        <taxon>Fungi</taxon>
        <taxon>Fungi incertae sedis</taxon>
        <taxon>Microsporidia</taxon>
        <taxon>Nosematidae</taxon>
        <taxon>Vairimorpha</taxon>
    </lineage>
</organism>
<protein>
    <submittedName>
        <fullName evidence="1">Uncharacterized protein</fullName>
    </submittedName>
</protein>
<keyword evidence="2" id="KW-1185">Reference proteome</keyword>
<evidence type="ECO:0000313" key="1">
    <source>
        <dbReference type="EMBL" id="EQB60752.1"/>
    </source>
</evidence>
<proteinExistence type="predicted"/>